<gene>
    <name evidence="4" type="ORF">H8K36_07115</name>
</gene>
<dbReference type="Pfam" id="PF13426">
    <property type="entry name" value="PAS_9"/>
    <property type="match status" value="2"/>
</dbReference>
<dbReference type="Proteomes" id="UP000627446">
    <property type="component" value="Unassembled WGS sequence"/>
</dbReference>
<evidence type="ECO:0000259" key="2">
    <source>
        <dbReference type="PROSITE" id="PS50113"/>
    </source>
</evidence>
<evidence type="ECO:0000259" key="1">
    <source>
        <dbReference type="PROSITE" id="PS50112"/>
    </source>
</evidence>
<accession>A0A923KNW8</accession>
<dbReference type="GO" id="GO:0003824">
    <property type="term" value="F:catalytic activity"/>
    <property type="evidence" value="ECO:0007669"/>
    <property type="project" value="UniProtKB-ARBA"/>
</dbReference>
<organism evidence="4 5">
    <name type="scientific">Undibacterium nitidum</name>
    <dbReference type="NCBI Taxonomy" id="2762298"/>
    <lineage>
        <taxon>Bacteria</taxon>
        <taxon>Pseudomonadati</taxon>
        <taxon>Pseudomonadota</taxon>
        <taxon>Betaproteobacteria</taxon>
        <taxon>Burkholderiales</taxon>
        <taxon>Oxalobacteraceae</taxon>
        <taxon>Undibacterium</taxon>
    </lineage>
</organism>
<dbReference type="SMART" id="SM00091">
    <property type="entry name" value="PAS"/>
    <property type="match status" value="3"/>
</dbReference>
<dbReference type="CDD" id="cd00130">
    <property type="entry name" value="PAS"/>
    <property type="match status" value="2"/>
</dbReference>
<dbReference type="SUPFAM" id="SSF55785">
    <property type="entry name" value="PYP-like sensor domain (PAS domain)"/>
    <property type="match status" value="3"/>
</dbReference>
<dbReference type="PROSITE" id="PS50112">
    <property type="entry name" value="PAS"/>
    <property type="match status" value="2"/>
</dbReference>
<dbReference type="PROSITE" id="PS50113">
    <property type="entry name" value="PAC"/>
    <property type="match status" value="2"/>
</dbReference>
<dbReference type="InterPro" id="IPR000700">
    <property type="entry name" value="PAS-assoc_C"/>
</dbReference>
<dbReference type="Gene3D" id="3.30.70.270">
    <property type="match status" value="1"/>
</dbReference>
<dbReference type="SMART" id="SM00267">
    <property type="entry name" value="GGDEF"/>
    <property type="match status" value="1"/>
</dbReference>
<name>A0A923KNW8_9BURK</name>
<dbReference type="CDD" id="cd01949">
    <property type="entry name" value="GGDEF"/>
    <property type="match status" value="1"/>
</dbReference>
<evidence type="ECO:0000313" key="5">
    <source>
        <dbReference type="Proteomes" id="UP000627446"/>
    </source>
</evidence>
<dbReference type="InterPro" id="IPR052163">
    <property type="entry name" value="DGC-Regulatory_Protein"/>
</dbReference>
<dbReference type="InterPro" id="IPR029787">
    <property type="entry name" value="Nucleotide_cyclase"/>
</dbReference>
<reference evidence="4" key="1">
    <citation type="submission" date="2020-08" db="EMBL/GenBank/DDBJ databases">
        <title>Novel species isolated from subtropical streams in China.</title>
        <authorList>
            <person name="Lu H."/>
        </authorList>
    </citation>
    <scope>NUCLEOTIDE SEQUENCE</scope>
    <source>
        <strain evidence="4">LX22W</strain>
    </source>
</reference>
<dbReference type="NCBIfam" id="TIGR00229">
    <property type="entry name" value="sensory_box"/>
    <property type="match status" value="1"/>
</dbReference>
<feature type="domain" description="PAS" evidence="1">
    <location>
        <begin position="13"/>
        <end position="54"/>
    </location>
</feature>
<feature type="domain" description="PAS" evidence="1">
    <location>
        <begin position="282"/>
        <end position="348"/>
    </location>
</feature>
<comment type="caution">
    <text evidence="4">The sequence shown here is derived from an EMBL/GenBank/DDBJ whole genome shotgun (WGS) entry which is preliminary data.</text>
</comment>
<sequence length="597" mass="67202">MRAKSRTDVRLDVLMNLHTGVVVHAPDTSIIFSNHRAAELLGLSEDQMLGKRVIDPNWCFIDSEGNRLAPERYPVSLVLSTLTPLRETVLGVLAPDRADIVWLIVSAFPDFSSSGQLLRVVVNFHDISQRKKMEAELEKSRAFAHSILDGIAANVCVLDEEGKIIAVNQAWKDFYVDNGGAQGHCHEGDNYLKVCTNAIQSLSAELQSASQFYIGFREIIEGKRERFDLDYPCHSPKEQRWFFVRVAAMRNVSPRRIVVTHVDISAQKQTQEHLQKSLIFSKRMIESMRDGVSVLSKDGYTSEVNPALCEMTGFTREELLGTSAPFPYWPEEEYSVIDRAMKKTISQQQGDFDLIFMRKNGERFPVSVAASTVFDDHGQVISYIATVKDISDYKKMESEIQNLAFYDPLTNLPNRRLLNDRISLAIVSSKRSGKYAGLMMLDLDNFKPLNDQHGHDVGDLLLIEAAHRLRSCIREVDTVARFGGDEFVVVINELHRDKTLTDAYLIDIAEKIRSAIAAPFILHSGTSNDKASIEHHCTASIGCLSFSSTVRHGRDLLKLADKQMYRAKQQGRNRVSLLQTDIDESTISTNEPQRSPP</sequence>
<dbReference type="EMBL" id="JACOFZ010000001">
    <property type="protein sequence ID" value="MBC3881133.1"/>
    <property type="molecule type" value="Genomic_DNA"/>
</dbReference>
<dbReference type="InterPro" id="IPR035965">
    <property type="entry name" value="PAS-like_dom_sf"/>
</dbReference>
<dbReference type="InterPro" id="IPR000160">
    <property type="entry name" value="GGDEF_dom"/>
</dbReference>
<keyword evidence="5" id="KW-1185">Reference proteome</keyword>
<dbReference type="SMART" id="SM00086">
    <property type="entry name" value="PAC"/>
    <property type="match status" value="3"/>
</dbReference>
<dbReference type="Gene3D" id="3.30.450.20">
    <property type="entry name" value="PAS domain"/>
    <property type="match status" value="3"/>
</dbReference>
<dbReference type="AlphaFoldDB" id="A0A923KNW8"/>
<dbReference type="RefSeq" id="WP_186914422.1">
    <property type="nucleotide sequence ID" value="NZ_JACOFZ010000001.1"/>
</dbReference>
<dbReference type="SUPFAM" id="SSF55073">
    <property type="entry name" value="Nucleotide cyclase"/>
    <property type="match status" value="1"/>
</dbReference>
<dbReference type="PANTHER" id="PTHR46663">
    <property type="entry name" value="DIGUANYLATE CYCLASE DGCT-RELATED"/>
    <property type="match status" value="1"/>
</dbReference>
<dbReference type="PANTHER" id="PTHR46663:SF3">
    <property type="entry name" value="SLL0267 PROTEIN"/>
    <property type="match status" value="1"/>
</dbReference>
<dbReference type="InterPro" id="IPR043128">
    <property type="entry name" value="Rev_trsase/Diguanyl_cyclase"/>
</dbReference>
<feature type="domain" description="GGDEF" evidence="3">
    <location>
        <begin position="434"/>
        <end position="580"/>
    </location>
</feature>
<dbReference type="Pfam" id="PF08448">
    <property type="entry name" value="PAS_4"/>
    <property type="match status" value="1"/>
</dbReference>
<dbReference type="NCBIfam" id="TIGR00254">
    <property type="entry name" value="GGDEF"/>
    <property type="match status" value="1"/>
</dbReference>
<dbReference type="InterPro" id="IPR001610">
    <property type="entry name" value="PAC"/>
</dbReference>
<evidence type="ECO:0000313" key="4">
    <source>
        <dbReference type="EMBL" id="MBC3881133.1"/>
    </source>
</evidence>
<dbReference type="PROSITE" id="PS50887">
    <property type="entry name" value="GGDEF"/>
    <property type="match status" value="1"/>
</dbReference>
<proteinExistence type="predicted"/>
<protein>
    <submittedName>
        <fullName evidence="4">Diguanylate cyclase</fullName>
    </submittedName>
</protein>
<dbReference type="InterPro" id="IPR013656">
    <property type="entry name" value="PAS_4"/>
</dbReference>
<feature type="domain" description="PAC" evidence="2">
    <location>
        <begin position="86"/>
        <end position="139"/>
    </location>
</feature>
<dbReference type="Pfam" id="PF00990">
    <property type="entry name" value="GGDEF"/>
    <property type="match status" value="1"/>
</dbReference>
<dbReference type="InterPro" id="IPR000014">
    <property type="entry name" value="PAS"/>
</dbReference>
<feature type="domain" description="PAC" evidence="2">
    <location>
        <begin position="350"/>
        <end position="402"/>
    </location>
</feature>
<dbReference type="FunFam" id="3.30.70.270:FF:000001">
    <property type="entry name" value="Diguanylate cyclase domain protein"/>
    <property type="match status" value="1"/>
</dbReference>
<evidence type="ECO:0000259" key="3">
    <source>
        <dbReference type="PROSITE" id="PS50887"/>
    </source>
</evidence>